<dbReference type="InterPro" id="IPR002586">
    <property type="entry name" value="CobQ/CobB/MinD/ParA_Nub-bd_dom"/>
</dbReference>
<sequence length="481" mass="50067">MTARIVVAGVGSGVGKTLLTAGLIGALRRRGLAVQPFKCGPDYIDPGWLGAAAGRPCRNLDAWMLGDTAMRESFARGCVGADLAVVEGVMGLFDGARFDDDAGSTAAIAATLAAPVLLIIDISGSARSAAAIAFGFARFDSRRPVAAVALNFAGSEGHARGCAAAIKTATGLPSLGWLPRKPSLSVPERHLGLELAAESGGRGATLAAAADAVAEAFDLDALLDVARSAPDLPPAAAPHDVPAADGGRPILALASDAAFSFYYQDDLDILAAMGARIVRFSPVAGDRLPKGTAAVFLGGGYPELFARQLAANHGLWQDLHDLHGLGAPILAECGGFMALTQALVDADGVRHDMAGLVPGTVRMTQRLAALGYRRATALVDTPLVRAGETLRGHEFHYSVWDCEGSAPAPVWFLRGNRDSDPTLEAGHAERGLVASYLHIPLAQRPELAARLVEQMRDVDRRRRRASTTEGSAPELAEQALS</sequence>
<dbReference type="EC" id="6.3.5.9" evidence="9"/>
<protein>
    <recommendedName>
        <fullName evidence="9">Hydrogenobyrinate a,c-diamide synthase</fullName>
        <ecNumber evidence="9">6.3.5.9</ecNumber>
    </recommendedName>
    <alternativeName>
        <fullName evidence="9">Hydrogenobyrinic acid a,c-diamide synthase</fullName>
    </alternativeName>
</protein>
<evidence type="ECO:0000256" key="1">
    <source>
        <dbReference type="ARBA" id="ARBA00001946"/>
    </source>
</evidence>
<comment type="similarity">
    <text evidence="2">Belongs to the CobB/CobQ family. CobQ subfamily.</text>
</comment>
<dbReference type="UniPathway" id="UPA00148">
    <property type="reaction ID" value="UER00220"/>
</dbReference>
<feature type="domain" description="CobQ/CobB/MinD/ParA nucleotide binding" evidence="11">
    <location>
        <begin position="5"/>
        <end position="190"/>
    </location>
</feature>
<reference evidence="13 14" key="1">
    <citation type="submission" date="2018-06" db="EMBL/GenBank/DDBJ databases">
        <title>Genomic Encyclopedia of Type Strains, Phase IV (KMG-IV): sequencing the most valuable type-strain genomes for metagenomic binning, comparative biology and taxonomic classification.</title>
        <authorList>
            <person name="Goeker M."/>
        </authorList>
    </citation>
    <scope>NUCLEOTIDE SEQUENCE [LARGE SCALE GENOMIC DNA]</scope>
    <source>
        <strain evidence="13 14">DSM 24875</strain>
    </source>
</reference>
<keyword evidence="14" id="KW-1185">Reference proteome</keyword>
<dbReference type="CDD" id="cd03130">
    <property type="entry name" value="GATase1_CobB"/>
    <property type="match status" value="1"/>
</dbReference>
<evidence type="ECO:0000256" key="2">
    <source>
        <dbReference type="ARBA" id="ARBA00006205"/>
    </source>
</evidence>
<proteinExistence type="inferred from homology"/>
<comment type="similarity">
    <text evidence="9">Belongs to the CobB/CbiA family.</text>
</comment>
<comment type="pathway">
    <text evidence="9">Cofactor biosynthesis; adenosylcobalamin biosynthesis; cob(II)yrinate a,c-diamide from precorrin-2 (aerobic route): step 9/10.</text>
</comment>
<dbReference type="InterPro" id="IPR027417">
    <property type="entry name" value="P-loop_NTPase"/>
</dbReference>
<dbReference type="GO" id="GO:0009236">
    <property type="term" value="P:cobalamin biosynthetic process"/>
    <property type="evidence" value="ECO:0007669"/>
    <property type="project" value="UniProtKB-UniRule"/>
</dbReference>
<comment type="catalytic activity">
    <reaction evidence="9">
        <text>hydrogenobyrinate + 2 L-glutamine + 2 ATP + 2 H2O = hydrogenobyrinate a,c-diamide + 2 L-glutamate + 2 ADP + 2 phosphate + 2 H(+)</text>
        <dbReference type="Rhea" id="RHEA:12544"/>
        <dbReference type="ChEBI" id="CHEBI:15377"/>
        <dbReference type="ChEBI" id="CHEBI:15378"/>
        <dbReference type="ChEBI" id="CHEBI:29985"/>
        <dbReference type="ChEBI" id="CHEBI:30616"/>
        <dbReference type="ChEBI" id="CHEBI:43474"/>
        <dbReference type="ChEBI" id="CHEBI:58359"/>
        <dbReference type="ChEBI" id="CHEBI:77873"/>
        <dbReference type="ChEBI" id="CHEBI:77874"/>
        <dbReference type="ChEBI" id="CHEBI:456216"/>
        <dbReference type="EC" id="6.3.5.9"/>
    </reaction>
</comment>
<dbReference type="SUPFAM" id="SSF52540">
    <property type="entry name" value="P-loop containing nucleoside triphosphate hydrolases"/>
    <property type="match status" value="1"/>
</dbReference>
<dbReference type="InterPro" id="IPR011698">
    <property type="entry name" value="GATase_3"/>
</dbReference>
<dbReference type="PROSITE" id="PS51274">
    <property type="entry name" value="GATASE_COBBQ"/>
    <property type="match status" value="1"/>
</dbReference>
<dbReference type="GO" id="GO:0005524">
    <property type="term" value="F:ATP binding"/>
    <property type="evidence" value="ECO:0007669"/>
    <property type="project" value="UniProtKB-UniRule"/>
</dbReference>
<evidence type="ECO:0000259" key="11">
    <source>
        <dbReference type="Pfam" id="PF01656"/>
    </source>
</evidence>
<dbReference type="SUPFAM" id="SSF52317">
    <property type="entry name" value="Class I glutamine amidotransferase-like"/>
    <property type="match status" value="1"/>
</dbReference>
<evidence type="ECO:0000256" key="6">
    <source>
        <dbReference type="ARBA" id="ARBA00022840"/>
    </source>
</evidence>
<feature type="active site" description="Nucleophile" evidence="9">
    <location>
        <position position="333"/>
    </location>
</feature>
<evidence type="ECO:0000256" key="4">
    <source>
        <dbReference type="ARBA" id="ARBA00022598"/>
    </source>
</evidence>
<name>A0A366EJC0_9HYPH</name>
<evidence type="ECO:0000313" key="14">
    <source>
        <dbReference type="Proteomes" id="UP000253529"/>
    </source>
</evidence>
<feature type="region of interest" description="Disordered" evidence="10">
    <location>
        <begin position="460"/>
        <end position="481"/>
    </location>
</feature>
<dbReference type="Pfam" id="PF01656">
    <property type="entry name" value="CbiA"/>
    <property type="match status" value="1"/>
</dbReference>
<dbReference type="AlphaFoldDB" id="A0A366EJC0"/>
<dbReference type="InterPro" id="IPR004484">
    <property type="entry name" value="CbiA/CobB_synth"/>
</dbReference>
<evidence type="ECO:0000256" key="8">
    <source>
        <dbReference type="ARBA" id="ARBA00022962"/>
    </source>
</evidence>
<comment type="caution">
    <text evidence="13">The sequence shown here is derived from an EMBL/GenBank/DDBJ whole genome shotgun (WGS) entry which is preliminary data.</text>
</comment>
<evidence type="ECO:0000313" key="13">
    <source>
        <dbReference type="EMBL" id="RBP02448.1"/>
    </source>
</evidence>
<keyword evidence="5 9" id="KW-0547">Nucleotide-binding</keyword>
<feature type="domain" description="CobB/CobQ-like glutamine amidotransferase" evidence="12">
    <location>
        <begin position="252"/>
        <end position="444"/>
    </location>
</feature>
<evidence type="ECO:0000256" key="5">
    <source>
        <dbReference type="ARBA" id="ARBA00022741"/>
    </source>
</evidence>
<evidence type="ECO:0000256" key="10">
    <source>
        <dbReference type="SAM" id="MobiDB-lite"/>
    </source>
</evidence>
<dbReference type="GO" id="GO:0043802">
    <property type="term" value="F:hydrogenobyrinic acid a,c-diamide synthase (glutamine-hydrolysing) activity"/>
    <property type="evidence" value="ECO:0007669"/>
    <property type="project" value="UniProtKB-UniRule"/>
</dbReference>
<dbReference type="Gene3D" id="3.40.50.300">
    <property type="entry name" value="P-loop containing nucleotide triphosphate hydrolases"/>
    <property type="match status" value="2"/>
</dbReference>
<keyword evidence="4 9" id="KW-0436">Ligase</keyword>
<comment type="cofactor">
    <cofactor evidence="1 9">
        <name>Mg(2+)</name>
        <dbReference type="ChEBI" id="CHEBI:18420"/>
    </cofactor>
</comment>
<keyword evidence="7 9" id="KW-0460">Magnesium</keyword>
<evidence type="ECO:0000256" key="3">
    <source>
        <dbReference type="ARBA" id="ARBA00022573"/>
    </source>
</evidence>
<dbReference type="HAMAP" id="MF_00027">
    <property type="entry name" value="CobB_CbiA"/>
    <property type="match status" value="1"/>
</dbReference>
<dbReference type="PANTHER" id="PTHR43873">
    <property type="entry name" value="COBYRINATE A,C-DIAMIDE SYNTHASE"/>
    <property type="match status" value="1"/>
</dbReference>
<dbReference type="Gene3D" id="3.40.50.880">
    <property type="match status" value="1"/>
</dbReference>
<feature type="site" description="Increases nucleophilicity of active site Cys" evidence="9">
    <location>
        <position position="438"/>
    </location>
</feature>
<dbReference type="Proteomes" id="UP000253529">
    <property type="component" value="Unassembled WGS sequence"/>
</dbReference>
<keyword evidence="8 9" id="KW-0315">Glutamine amidotransferase</keyword>
<evidence type="ECO:0000259" key="12">
    <source>
        <dbReference type="Pfam" id="PF07685"/>
    </source>
</evidence>
<comment type="domain">
    <text evidence="9">Comprises of two domains. The C-terminal domain contains the binding site for glutamine and catalyzes the hydrolysis of this substrate to glutamate and ammonia. The N-terminal domain is anticipated to bind ATP and hydrogenobyrinate and catalyzes the ultimate synthesis of the diamide product. The ammonia produced via the glutaminase domain is probably translocated to the adjacent domain via a molecular tunnel, where it reacts with an activated intermediate.</text>
</comment>
<dbReference type="PANTHER" id="PTHR43873:SF1">
    <property type="entry name" value="COBYRINATE A,C-DIAMIDE SYNTHASE"/>
    <property type="match status" value="1"/>
</dbReference>
<keyword evidence="6 9" id="KW-0067">ATP-binding</keyword>
<evidence type="ECO:0000256" key="9">
    <source>
        <dbReference type="HAMAP-Rule" id="MF_00027"/>
    </source>
</evidence>
<dbReference type="NCBIfam" id="TIGR00379">
    <property type="entry name" value="cobB"/>
    <property type="match status" value="1"/>
</dbReference>
<evidence type="ECO:0000256" key="7">
    <source>
        <dbReference type="ARBA" id="ARBA00022842"/>
    </source>
</evidence>
<dbReference type="NCBIfam" id="NF002204">
    <property type="entry name" value="PRK01077.1"/>
    <property type="match status" value="1"/>
</dbReference>
<dbReference type="GO" id="GO:0042242">
    <property type="term" value="F:cobyrinic acid a,c-diamide synthase activity"/>
    <property type="evidence" value="ECO:0007669"/>
    <property type="project" value="InterPro"/>
</dbReference>
<dbReference type="RefSeq" id="WP_170153439.1">
    <property type="nucleotide sequence ID" value="NZ_QNRK01000052.1"/>
</dbReference>
<keyword evidence="3 9" id="KW-0169">Cobalamin biosynthesis</keyword>
<comment type="miscellaneous">
    <text evidence="9">The a and c carboxylates of hydrogenobyrinate are activated for nucleophilic attack via formation of a phosphorylated intermediate by ATP. CobB catalyzes first the amidation of the c-carboxylate, and then that of the a-carboxylate.</text>
</comment>
<dbReference type="Pfam" id="PF07685">
    <property type="entry name" value="GATase_3"/>
    <property type="match status" value="1"/>
</dbReference>
<organism evidence="13 14">
    <name type="scientific">Roseiarcus fermentans</name>
    <dbReference type="NCBI Taxonomy" id="1473586"/>
    <lineage>
        <taxon>Bacteria</taxon>
        <taxon>Pseudomonadati</taxon>
        <taxon>Pseudomonadota</taxon>
        <taxon>Alphaproteobacteria</taxon>
        <taxon>Hyphomicrobiales</taxon>
        <taxon>Roseiarcaceae</taxon>
        <taxon>Roseiarcus</taxon>
    </lineage>
</organism>
<gene>
    <name evidence="9" type="primary">cobB</name>
    <name evidence="13" type="ORF">DFR50_15238</name>
</gene>
<dbReference type="EMBL" id="QNRK01000052">
    <property type="protein sequence ID" value="RBP02448.1"/>
    <property type="molecule type" value="Genomic_DNA"/>
</dbReference>
<dbReference type="InterPro" id="IPR029062">
    <property type="entry name" value="Class_I_gatase-like"/>
</dbReference>
<accession>A0A366EJC0</accession>
<comment type="function">
    <text evidence="9">Catalyzes the ATP-dependent amidation of the two carboxylate groups at positions a and c of hydrogenobyrinate, using either L-glutamine or ammonia as the nitrogen source.</text>
</comment>